<dbReference type="OrthoDB" id="9769565at2"/>
<keyword evidence="10" id="KW-1185">Reference proteome</keyword>
<comment type="cofactor">
    <cofactor evidence="1">
        <name>FAD</name>
        <dbReference type="ChEBI" id="CHEBI:57692"/>
    </cofactor>
</comment>
<organism evidence="9 10">
    <name type="scientific">Pollutimonas nitritireducens</name>
    <dbReference type="NCBI Taxonomy" id="2045209"/>
    <lineage>
        <taxon>Bacteria</taxon>
        <taxon>Pseudomonadati</taxon>
        <taxon>Pseudomonadota</taxon>
        <taxon>Betaproteobacteria</taxon>
        <taxon>Burkholderiales</taxon>
        <taxon>Alcaligenaceae</taxon>
        <taxon>Pollutimonas</taxon>
    </lineage>
</organism>
<dbReference type="PANTHER" id="PTHR43876:SF7">
    <property type="entry name" value="UBIQUINONE BIOSYNTHESIS MONOOXYGENASE COQ6, MITOCHONDRIAL"/>
    <property type="match status" value="1"/>
</dbReference>
<dbReference type="EMBL" id="PDNV01000009">
    <property type="protein sequence ID" value="PLC53074.1"/>
    <property type="molecule type" value="Genomic_DNA"/>
</dbReference>
<dbReference type="PANTHER" id="PTHR43876">
    <property type="entry name" value="UBIQUINONE BIOSYNTHESIS MONOOXYGENASE COQ6, MITOCHONDRIAL"/>
    <property type="match status" value="1"/>
</dbReference>
<dbReference type="PRINTS" id="PR00420">
    <property type="entry name" value="RNGMNOXGNASE"/>
</dbReference>
<evidence type="ECO:0000259" key="8">
    <source>
        <dbReference type="Pfam" id="PF01494"/>
    </source>
</evidence>
<dbReference type="Gene3D" id="3.50.50.60">
    <property type="entry name" value="FAD/NAD(P)-binding domain"/>
    <property type="match status" value="2"/>
</dbReference>
<dbReference type="RefSeq" id="WP_102070817.1">
    <property type="nucleotide sequence ID" value="NZ_PDNV01000009.1"/>
</dbReference>
<protein>
    <submittedName>
        <fullName evidence="9">Monooxygenase</fullName>
    </submittedName>
</protein>
<dbReference type="GO" id="GO:0016705">
    <property type="term" value="F:oxidoreductase activity, acting on paired donors, with incorporation or reduction of molecular oxygen"/>
    <property type="evidence" value="ECO:0007669"/>
    <property type="project" value="InterPro"/>
</dbReference>
<evidence type="ECO:0000313" key="10">
    <source>
        <dbReference type="Proteomes" id="UP000234328"/>
    </source>
</evidence>
<dbReference type="InterPro" id="IPR051205">
    <property type="entry name" value="UbiH/COQ6_monooxygenase"/>
</dbReference>
<keyword evidence="6" id="KW-0560">Oxidoreductase</keyword>
<dbReference type="AlphaFoldDB" id="A0A2N4UDI8"/>
<dbReference type="SUPFAM" id="SSF51905">
    <property type="entry name" value="FAD/NAD(P)-binding domain"/>
    <property type="match status" value="1"/>
</dbReference>
<comment type="caution">
    <text evidence="9">The sequence shown here is derived from an EMBL/GenBank/DDBJ whole genome shotgun (WGS) entry which is preliminary data.</text>
</comment>
<dbReference type="InterPro" id="IPR018168">
    <property type="entry name" value="Ubi_Hdrlase_CS"/>
</dbReference>
<proteinExistence type="inferred from homology"/>
<evidence type="ECO:0000313" key="9">
    <source>
        <dbReference type="EMBL" id="PLC53074.1"/>
    </source>
</evidence>
<accession>A0A2N4UDI8</accession>
<dbReference type="Gene3D" id="3.30.9.10">
    <property type="entry name" value="D-Amino Acid Oxidase, subunit A, domain 2"/>
    <property type="match status" value="1"/>
</dbReference>
<gene>
    <name evidence="9" type="ORF">CR155_14845</name>
</gene>
<evidence type="ECO:0000256" key="7">
    <source>
        <dbReference type="ARBA" id="ARBA00023033"/>
    </source>
</evidence>
<keyword evidence="4" id="KW-0285">Flavoprotein</keyword>
<dbReference type="NCBIfam" id="TIGR01988">
    <property type="entry name" value="Ubi-OHases"/>
    <property type="match status" value="1"/>
</dbReference>
<dbReference type="InterPro" id="IPR010971">
    <property type="entry name" value="UbiH/COQ6"/>
</dbReference>
<sequence length="389" mass="41334">MDSPTYDIVISGAGPVGSALALILANKSPDPARIALLGRNMTVPDDTDGTAAKPLPDPRTLALNHGSRVLLEQLGAWPGQSASIGVVHVSQQGRLGRTLIDHHELNVPRLGSVVGYDTLLGCLHGALRASGVTLINASPPGRVAGSHVRFDIGDSHISSALAVQSDGTRPRGVQRHYDQHAVLATVRAARPRPGWAFERFTAQGPLAALPQPHDNNLYGIVWCCSPGLAQMLLAQSDTAFSALLHETFGDRLGQFQCIGERHVFPLSLHAGPSLLNVRTIAVGNAAQTLHPVAGQGLNLGLRDAAQLGQVLAPWLAKPQDDPAHILDQFAGNRRPDRWLTAAITDFLPRVFTTGNPLIEHACGLALLTLDLAPPLRNSLARQLLQGLRT</sequence>
<dbReference type="Pfam" id="PF01494">
    <property type="entry name" value="FAD_binding_3"/>
    <property type="match status" value="1"/>
</dbReference>
<comment type="similarity">
    <text evidence="3">Belongs to the UbiH/COQ6 family.</text>
</comment>
<dbReference type="Proteomes" id="UP000234328">
    <property type="component" value="Unassembled WGS sequence"/>
</dbReference>
<keyword evidence="7 9" id="KW-0503">Monooxygenase</keyword>
<feature type="domain" description="FAD-binding" evidence="8">
    <location>
        <begin position="237"/>
        <end position="335"/>
    </location>
</feature>
<evidence type="ECO:0000256" key="5">
    <source>
        <dbReference type="ARBA" id="ARBA00022827"/>
    </source>
</evidence>
<evidence type="ECO:0000256" key="2">
    <source>
        <dbReference type="ARBA" id="ARBA00004749"/>
    </source>
</evidence>
<keyword evidence="5" id="KW-0274">FAD</keyword>
<evidence type="ECO:0000256" key="6">
    <source>
        <dbReference type="ARBA" id="ARBA00023002"/>
    </source>
</evidence>
<evidence type="ECO:0000256" key="3">
    <source>
        <dbReference type="ARBA" id="ARBA00005349"/>
    </source>
</evidence>
<comment type="pathway">
    <text evidence="2">Cofactor biosynthesis; ubiquinone biosynthesis.</text>
</comment>
<dbReference type="GO" id="GO:0006744">
    <property type="term" value="P:ubiquinone biosynthetic process"/>
    <property type="evidence" value="ECO:0007669"/>
    <property type="project" value="UniProtKB-UniPathway"/>
</dbReference>
<evidence type="ECO:0000256" key="1">
    <source>
        <dbReference type="ARBA" id="ARBA00001974"/>
    </source>
</evidence>
<dbReference type="GO" id="GO:0071949">
    <property type="term" value="F:FAD binding"/>
    <property type="evidence" value="ECO:0007669"/>
    <property type="project" value="InterPro"/>
</dbReference>
<dbReference type="UniPathway" id="UPA00232"/>
<dbReference type="PROSITE" id="PS01304">
    <property type="entry name" value="UBIH"/>
    <property type="match status" value="1"/>
</dbReference>
<dbReference type="InterPro" id="IPR002938">
    <property type="entry name" value="FAD-bd"/>
</dbReference>
<dbReference type="InterPro" id="IPR036188">
    <property type="entry name" value="FAD/NAD-bd_sf"/>
</dbReference>
<dbReference type="GO" id="GO:0004497">
    <property type="term" value="F:monooxygenase activity"/>
    <property type="evidence" value="ECO:0007669"/>
    <property type="project" value="UniProtKB-KW"/>
</dbReference>
<evidence type="ECO:0000256" key="4">
    <source>
        <dbReference type="ARBA" id="ARBA00022630"/>
    </source>
</evidence>
<reference evidence="9 10" key="1">
    <citation type="submission" date="2017-10" db="EMBL/GenBank/DDBJ databases">
        <title>Two draft genome sequences of Pusillimonas sp. strains isolated from a nitrate- and radionuclide-contaminated groundwater in Russia.</title>
        <authorList>
            <person name="Grouzdev D.S."/>
            <person name="Tourova T.P."/>
            <person name="Goeva M.A."/>
            <person name="Babich T.L."/>
            <person name="Sokolova D.S."/>
            <person name="Abdullin R."/>
            <person name="Poltaraus A.B."/>
            <person name="Toshchakov S.V."/>
            <person name="Nazina T.N."/>
        </authorList>
    </citation>
    <scope>NUCLEOTIDE SEQUENCE [LARGE SCALE GENOMIC DNA]</scope>
    <source>
        <strain evidence="9 10">JR1/69-2-13</strain>
    </source>
</reference>
<name>A0A2N4UDI8_9BURK</name>